<dbReference type="AlphaFoldDB" id="A0A8H5M893"/>
<gene>
    <name evidence="2" type="ORF">D9615_003305</name>
</gene>
<keyword evidence="3" id="KW-1185">Reference proteome</keyword>
<dbReference type="EMBL" id="JAACJP010000005">
    <property type="protein sequence ID" value="KAF5384412.1"/>
    <property type="molecule type" value="Genomic_DNA"/>
</dbReference>
<feature type="compositionally biased region" description="Low complexity" evidence="1">
    <location>
        <begin position="159"/>
        <end position="168"/>
    </location>
</feature>
<dbReference type="InterPro" id="IPR008978">
    <property type="entry name" value="HSP20-like_chaperone"/>
</dbReference>
<evidence type="ECO:0000256" key="1">
    <source>
        <dbReference type="SAM" id="MobiDB-lite"/>
    </source>
</evidence>
<sequence>MNPRSARLKLRSNSAPLSSEHMRIRRCDFDQLVDRAVELRMKAKIAVRKRQKSPQDRPPPTPFLLMPRLGIIDDKSQDIIIAQLEVPDVSPESVKLELHGDKLTVSGERRPRLVTVPTEYEASFLHQSQTVVGGDQRPRLIMLGGGRVASFAVPLIQPQSRQSQPVQSGAPQPHGTSPASMVFYNEMRYGPFRRDLRVPLGTQASSYQALSISIHD</sequence>
<dbReference type="SUPFAM" id="SSF49764">
    <property type="entry name" value="HSP20-like chaperones"/>
    <property type="match status" value="1"/>
</dbReference>
<accession>A0A8H5M893</accession>
<evidence type="ECO:0000313" key="3">
    <source>
        <dbReference type="Proteomes" id="UP000565441"/>
    </source>
</evidence>
<dbReference type="Proteomes" id="UP000565441">
    <property type="component" value="Unassembled WGS sequence"/>
</dbReference>
<evidence type="ECO:0000313" key="2">
    <source>
        <dbReference type="EMBL" id="KAF5384412.1"/>
    </source>
</evidence>
<protein>
    <recommendedName>
        <fullName evidence="4">SHSP domain-containing protein</fullName>
    </recommendedName>
</protein>
<feature type="region of interest" description="Disordered" evidence="1">
    <location>
        <begin position="159"/>
        <end position="179"/>
    </location>
</feature>
<dbReference type="CDD" id="cd06464">
    <property type="entry name" value="ACD_sHsps-like"/>
    <property type="match status" value="1"/>
</dbReference>
<proteinExistence type="predicted"/>
<organism evidence="2 3">
    <name type="scientific">Tricholomella constricta</name>
    <dbReference type="NCBI Taxonomy" id="117010"/>
    <lineage>
        <taxon>Eukaryota</taxon>
        <taxon>Fungi</taxon>
        <taxon>Dikarya</taxon>
        <taxon>Basidiomycota</taxon>
        <taxon>Agaricomycotina</taxon>
        <taxon>Agaricomycetes</taxon>
        <taxon>Agaricomycetidae</taxon>
        <taxon>Agaricales</taxon>
        <taxon>Tricholomatineae</taxon>
        <taxon>Lyophyllaceae</taxon>
        <taxon>Tricholomella</taxon>
    </lineage>
</organism>
<dbReference type="OrthoDB" id="1431247at2759"/>
<comment type="caution">
    <text evidence="2">The sequence shown here is derived from an EMBL/GenBank/DDBJ whole genome shotgun (WGS) entry which is preliminary data.</text>
</comment>
<evidence type="ECO:0008006" key="4">
    <source>
        <dbReference type="Google" id="ProtNLM"/>
    </source>
</evidence>
<reference evidence="2 3" key="1">
    <citation type="journal article" date="2020" name="ISME J.">
        <title>Uncovering the hidden diversity of litter-decomposition mechanisms in mushroom-forming fungi.</title>
        <authorList>
            <person name="Floudas D."/>
            <person name="Bentzer J."/>
            <person name="Ahren D."/>
            <person name="Johansson T."/>
            <person name="Persson P."/>
            <person name="Tunlid A."/>
        </authorList>
    </citation>
    <scope>NUCLEOTIDE SEQUENCE [LARGE SCALE GENOMIC DNA]</scope>
    <source>
        <strain evidence="2 3">CBS 661.87</strain>
    </source>
</reference>
<dbReference type="Gene3D" id="2.60.40.790">
    <property type="match status" value="1"/>
</dbReference>
<name>A0A8H5M893_9AGAR</name>